<dbReference type="GO" id="GO:0003677">
    <property type="term" value="F:DNA binding"/>
    <property type="evidence" value="ECO:0007669"/>
    <property type="project" value="InterPro"/>
</dbReference>
<evidence type="ECO:0000313" key="3">
    <source>
        <dbReference type="Proteomes" id="UP000176965"/>
    </source>
</evidence>
<dbReference type="Pfam" id="PF04851">
    <property type="entry name" value="ResIII"/>
    <property type="match status" value="1"/>
</dbReference>
<evidence type="ECO:0000313" key="2">
    <source>
        <dbReference type="EMBL" id="OHA46524.1"/>
    </source>
</evidence>
<sequence length="749" mass="86824">MKFLNNMDKNIYLKIYQDNAVVKLKREVNELLDAEGDKVCIFKSPTGSGKTLMIAEFLKSLIDSRIDGKKFSFIWIAVNKLHDQSYEKLKKYYWYIGLKCSHFNDLDDRRIGNNEIIFLNWASINKKDNLYVRANERDNNLSSVITRTKAEGRIIILIIDESHHTANSEKSKELIQDIGPKITIEVSATPQLNNANRIVEVELKEVKDEEMIKKEIIINPGFENYIVDKKKKDKSADELVLESALKKRFELHKKLEAEGSSVNPLLLIQLPDAMQGIADKKDEIISILKKKGYTTDNGLLAIYLSDKDNKINLVNIEKNENEVEVMIFKQAIALGWDCPRASILVLFRQWREENITFSIQTLGRIMRMPEHKHYGDQDLNVGYVFTSLQDINVAEDLSRDYITTYTGYRIKDYKNLDLLSYHSKRFREETRLSSDFIPLFVEAGKKLKLKEKFSFKHSILKTRLIASGHIVNPDKEAVSIEKKGTLDIPKNEVELQNAFDMFARNNCAPFAPESRSIERIKYGIYTIFEATRDEDEWTKIQAAVLAEENQQIMIDTINLAKEMYQEEVGKGKNELVKNEEAWNVPKVINYTLSFVKKDYKKSVIQPYYTRKSGVGTVNLFEEDSDLEVDFIEYLEKSKIEWWFKNGKSDATYFAVPHFEHGVEKPFYVDFIVKQKDGHIGLFDTKGGLTAETAKSRSEGLAKYIAEQNKKGKKLYGGIVLKEKNSWRYHDGLKYEYNPNNLKDWKFLEF</sequence>
<dbReference type="Proteomes" id="UP000176965">
    <property type="component" value="Unassembled WGS sequence"/>
</dbReference>
<organism evidence="2 3">
    <name type="scientific">Candidatus Taylorbacteria bacterium RIFOXYD2_FULL_36_9</name>
    <dbReference type="NCBI Taxonomy" id="1802338"/>
    <lineage>
        <taxon>Bacteria</taxon>
        <taxon>Candidatus Tayloriibacteriota</taxon>
    </lineage>
</organism>
<reference evidence="2 3" key="1">
    <citation type="journal article" date="2016" name="Nat. Commun.">
        <title>Thousands of microbial genomes shed light on interconnected biogeochemical processes in an aquifer system.</title>
        <authorList>
            <person name="Anantharaman K."/>
            <person name="Brown C.T."/>
            <person name="Hug L.A."/>
            <person name="Sharon I."/>
            <person name="Castelle C.J."/>
            <person name="Probst A.J."/>
            <person name="Thomas B.C."/>
            <person name="Singh A."/>
            <person name="Wilkins M.J."/>
            <person name="Karaoz U."/>
            <person name="Brodie E.L."/>
            <person name="Williams K.H."/>
            <person name="Hubbard S.S."/>
            <person name="Banfield J.F."/>
        </authorList>
    </citation>
    <scope>NUCLEOTIDE SEQUENCE [LARGE SCALE GENOMIC DNA]</scope>
</reference>
<name>A0A1G2PDW7_9BACT</name>
<dbReference type="EMBL" id="MHSQ01000028">
    <property type="protein sequence ID" value="OHA46524.1"/>
    <property type="molecule type" value="Genomic_DNA"/>
</dbReference>
<dbReference type="SUPFAM" id="SSF52540">
    <property type="entry name" value="P-loop containing nucleoside triphosphate hydrolases"/>
    <property type="match status" value="2"/>
</dbReference>
<feature type="domain" description="Helicase ATP-binding" evidence="1">
    <location>
        <begin position="31"/>
        <end position="208"/>
    </location>
</feature>
<evidence type="ECO:0000259" key="1">
    <source>
        <dbReference type="PROSITE" id="PS51192"/>
    </source>
</evidence>
<dbReference type="GO" id="GO:0016787">
    <property type="term" value="F:hydrolase activity"/>
    <property type="evidence" value="ECO:0007669"/>
    <property type="project" value="InterPro"/>
</dbReference>
<dbReference type="STRING" id="1802338.A2541_00265"/>
<dbReference type="Gene3D" id="3.40.50.300">
    <property type="entry name" value="P-loop containing nucleotide triphosphate hydrolases"/>
    <property type="match status" value="1"/>
</dbReference>
<comment type="caution">
    <text evidence="2">The sequence shown here is derived from an EMBL/GenBank/DDBJ whole genome shotgun (WGS) entry which is preliminary data.</text>
</comment>
<dbReference type="PROSITE" id="PS51192">
    <property type="entry name" value="HELICASE_ATP_BIND_1"/>
    <property type="match status" value="1"/>
</dbReference>
<dbReference type="GO" id="GO:0005524">
    <property type="term" value="F:ATP binding"/>
    <property type="evidence" value="ECO:0007669"/>
    <property type="project" value="InterPro"/>
</dbReference>
<dbReference type="CDD" id="cd18785">
    <property type="entry name" value="SF2_C"/>
    <property type="match status" value="1"/>
</dbReference>
<gene>
    <name evidence="2" type="ORF">A2541_00265</name>
</gene>
<dbReference type="InterPro" id="IPR027417">
    <property type="entry name" value="P-loop_NTPase"/>
</dbReference>
<dbReference type="InterPro" id="IPR006935">
    <property type="entry name" value="Helicase/UvrB_N"/>
</dbReference>
<proteinExistence type="predicted"/>
<protein>
    <recommendedName>
        <fullName evidence="1">Helicase ATP-binding domain-containing protein</fullName>
    </recommendedName>
</protein>
<dbReference type="InterPro" id="IPR014001">
    <property type="entry name" value="Helicase_ATP-bd"/>
</dbReference>
<dbReference type="AlphaFoldDB" id="A0A1G2PDW7"/>
<accession>A0A1G2PDW7</accession>